<dbReference type="AlphaFoldDB" id="A0AAN9MUB7"/>
<dbReference type="SUPFAM" id="SSF54001">
    <property type="entry name" value="Cysteine proteinases"/>
    <property type="match status" value="1"/>
</dbReference>
<comment type="caution">
    <text evidence="1">The sequence shown here is derived from an EMBL/GenBank/DDBJ whole genome shotgun (WGS) entry which is preliminary data.</text>
</comment>
<gene>
    <name evidence="1" type="ORF">VNO77_02822</name>
</gene>
<reference evidence="1 2" key="1">
    <citation type="submission" date="2024-01" db="EMBL/GenBank/DDBJ databases">
        <title>The genomes of 5 underutilized Papilionoideae crops provide insights into root nodulation and disease resistanc.</title>
        <authorList>
            <person name="Jiang F."/>
        </authorList>
    </citation>
    <scope>NUCLEOTIDE SEQUENCE [LARGE SCALE GENOMIC DNA]</scope>
    <source>
        <strain evidence="1">LVBAO_FW01</strain>
        <tissue evidence="1">Leaves</tissue>
    </source>
</reference>
<dbReference type="Proteomes" id="UP001367508">
    <property type="component" value="Unassembled WGS sequence"/>
</dbReference>
<dbReference type="InterPro" id="IPR038765">
    <property type="entry name" value="Papain-like_cys_pep_sf"/>
</dbReference>
<accession>A0AAN9MUB7</accession>
<evidence type="ECO:0000313" key="2">
    <source>
        <dbReference type="Proteomes" id="UP001367508"/>
    </source>
</evidence>
<organism evidence="1 2">
    <name type="scientific">Canavalia gladiata</name>
    <name type="common">Sword bean</name>
    <name type="synonym">Dolichos gladiatus</name>
    <dbReference type="NCBI Taxonomy" id="3824"/>
    <lineage>
        <taxon>Eukaryota</taxon>
        <taxon>Viridiplantae</taxon>
        <taxon>Streptophyta</taxon>
        <taxon>Embryophyta</taxon>
        <taxon>Tracheophyta</taxon>
        <taxon>Spermatophyta</taxon>
        <taxon>Magnoliopsida</taxon>
        <taxon>eudicotyledons</taxon>
        <taxon>Gunneridae</taxon>
        <taxon>Pentapetalae</taxon>
        <taxon>rosids</taxon>
        <taxon>fabids</taxon>
        <taxon>Fabales</taxon>
        <taxon>Fabaceae</taxon>
        <taxon>Papilionoideae</taxon>
        <taxon>50 kb inversion clade</taxon>
        <taxon>NPAAA clade</taxon>
        <taxon>indigoferoid/millettioid clade</taxon>
        <taxon>Phaseoleae</taxon>
        <taxon>Canavalia</taxon>
    </lineage>
</organism>
<dbReference type="EMBL" id="JAYMYQ010000001">
    <property type="protein sequence ID" value="KAK7360807.1"/>
    <property type="molecule type" value="Genomic_DNA"/>
</dbReference>
<protein>
    <submittedName>
        <fullName evidence="1">Uncharacterized protein</fullName>
    </submittedName>
</protein>
<keyword evidence="2" id="KW-1185">Reference proteome</keyword>
<name>A0AAN9MUB7_CANGL</name>
<sequence length="125" mass="13621">MNTLQLAMESLTKVEKIDEKLTCATGTSLHSYKCAYSSDTYESPIDLSLDIEGMNGLQRVLVSFTELEEIDEKLTCASSSEPVYNGNDDNIPLKYDLSALVVGIGHLTNPGITFTLFALLHTSGI</sequence>
<evidence type="ECO:0000313" key="1">
    <source>
        <dbReference type="EMBL" id="KAK7360807.1"/>
    </source>
</evidence>
<proteinExistence type="predicted"/>